<proteinExistence type="predicted"/>
<name>A0A4V6NZS3_9FIRM</name>
<dbReference type="OrthoDB" id="32195at2"/>
<evidence type="ECO:0000256" key="1">
    <source>
        <dbReference type="SAM" id="Phobius"/>
    </source>
</evidence>
<dbReference type="Proteomes" id="UP000294902">
    <property type="component" value="Unassembled WGS sequence"/>
</dbReference>
<dbReference type="RefSeq" id="WP_132253361.1">
    <property type="nucleotide sequence ID" value="NZ_SMAL01000009.1"/>
</dbReference>
<protein>
    <submittedName>
        <fullName evidence="2">Uncharacterized protein</fullName>
    </submittedName>
</protein>
<sequence length="570" mass="67603">MKVNKKFIYGISIFIGILIIGLMGVFWYTYSSIFIFTFERSNAIVYDQIEVINEEIELTINNETINNIFATNINHYKEDFYINLKERYIKINVDYKGVTIPLKATFTINLHNDNIEFIYNNLKWGKWRLPIPLFQELFTRHISNVGGNKIYLDNLTEIDVLELRRIKLYEEDVKLSIGINEKKLEDFLRILFDNYNKEILAFYSQYENENYQLIYGLFSEKQIDDAIINVLIMDYMEDKEFLKDLLVLLDDEVINDLFIENPYLLSIDAEEISAKKALLQAKQEMNSFQLLLESIIKYDANKANKLFVLGNNPYDFERDMVITPLLLVESYKLPVTEEFASKAEYFYDEEGFYIIYFLNANQYVIYKEGVYEIISIEEFEEVYNQYTFGKKQLPNKKHMGRKEIETVVMDYYGTDRVFTRYLAIDNQYAFILASYGVNYQNIVPIALEKDNNTWHIIQANITDFYEFNELNRGYNISLIPGHIKDKDRIIPLSFNDRTKIVEDLYEREIISNKSFSQLLYASYMNKFIFIKLLDGREFVYTVSFGFLDKIYTLEEALGSYRVPKIIMIQE</sequence>
<evidence type="ECO:0000313" key="2">
    <source>
        <dbReference type="EMBL" id="TCT13069.1"/>
    </source>
</evidence>
<comment type="caution">
    <text evidence="2">The sequence shown here is derived from an EMBL/GenBank/DDBJ whole genome shotgun (WGS) entry which is preliminary data.</text>
</comment>
<keyword evidence="1" id="KW-0472">Membrane</keyword>
<dbReference type="EMBL" id="SMAL01000009">
    <property type="protein sequence ID" value="TCT13069.1"/>
    <property type="molecule type" value="Genomic_DNA"/>
</dbReference>
<feature type="transmembrane region" description="Helical" evidence="1">
    <location>
        <begin position="7"/>
        <end position="30"/>
    </location>
</feature>
<evidence type="ECO:0000313" key="3">
    <source>
        <dbReference type="Proteomes" id="UP000294902"/>
    </source>
</evidence>
<keyword evidence="1" id="KW-0812">Transmembrane</keyword>
<organism evidence="2 3">
    <name type="scientific">Natranaerovirga pectinivora</name>
    <dbReference type="NCBI Taxonomy" id="682400"/>
    <lineage>
        <taxon>Bacteria</taxon>
        <taxon>Bacillati</taxon>
        <taxon>Bacillota</taxon>
        <taxon>Clostridia</taxon>
        <taxon>Lachnospirales</taxon>
        <taxon>Natranaerovirgaceae</taxon>
        <taxon>Natranaerovirga</taxon>
    </lineage>
</organism>
<dbReference type="AlphaFoldDB" id="A0A4V6NZS3"/>
<reference evidence="2 3" key="1">
    <citation type="submission" date="2019-03" db="EMBL/GenBank/DDBJ databases">
        <title>Genomic Encyclopedia of Type Strains, Phase IV (KMG-IV): sequencing the most valuable type-strain genomes for metagenomic binning, comparative biology and taxonomic classification.</title>
        <authorList>
            <person name="Goeker M."/>
        </authorList>
    </citation>
    <scope>NUCLEOTIDE SEQUENCE [LARGE SCALE GENOMIC DNA]</scope>
    <source>
        <strain evidence="2 3">DSM 24629</strain>
    </source>
</reference>
<keyword evidence="3" id="KW-1185">Reference proteome</keyword>
<gene>
    <name evidence="2" type="ORF">EDC18_10932</name>
</gene>
<keyword evidence="1" id="KW-1133">Transmembrane helix</keyword>
<accession>A0A4V6NZS3</accession>